<evidence type="ECO:0000313" key="18">
    <source>
        <dbReference type="EMBL" id="NML28388.1"/>
    </source>
</evidence>
<keyword evidence="7" id="KW-0408">Iron</keyword>
<evidence type="ECO:0000256" key="1">
    <source>
        <dbReference type="ARBA" id="ARBA00004571"/>
    </source>
</evidence>
<name>A0A848G7Y9_9RHOO</name>
<evidence type="ECO:0000256" key="7">
    <source>
        <dbReference type="ARBA" id="ARBA00023004"/>
    </source>
</evidence>
<comment type="caution">
    <text evidence="18">The sequence shown here is derived from an EMBL/GenBank/DDBJ whole genome shotgun (WGS) entry which is preliminary data.</text>
</comment>
<evidence type="ECO:0000256" key="9">
    <source>
        <dbReference type="ARBA" id="ARBA00023077"/>
    </source>
</evidence>
<dbReference type="InterPro" id="IPR036942">
    <property type="entry name" value="Beta-barrel_TonB_sf"/>
</dbReference>
<evidence type="ECO:0000313" key="19">
    <source>
        <dbReference type="Proteomes" id="UP000580043"/>
    </source>
</evidence>
<keyword evidence="12 13" id="KW-0998">Cell outer membrane</keyword>
<protein>
    <submittedName>
        <fullName evidence="18">TonB-dependent receptor</fullName>
    </submittedName>
</protein>
<evidence type="ECO:0000256" key="12">
    <source>
        <dbReference type="ARBA" id="ARBA00023237"/>
    </source>
</evidence>
<evidence type="ECO:0000256" key="10">
    <source>
        <dbReference type="ARBA" id="ARBA00023136"/>
    </source>
</evidence>
<keyword evidence="6 13" id="KW-0812">Transmembrane</keyword>
<dbReference type="CDD" id="cd01347">
    <property type="entry name" value="ligand_gated_channel"/>
    <property type="match status" value="1"/>
</dbReference>
<dbReference type="GO" id="GO:0006826">
    <property type="term" value="P:iron ion transport"/>
    <property type="evidence" value="ECO:0007669"/>
    <property type="project" value="UniProtKB-KW"/>
</dbReference>
<organism evidence="18 19">
    <name type="scientific">Zoogloea dura</name>
    <dbReference type="NCBI Taxonomy" id="2728840"/>
    <lineage>
        <taxon>Bacteria</taxon>
        <taxon>Pseudomonadati</taxon>
        <taxon>Pseudomonadota</taxon>
        <taxon>Betaproteobacteria</taxon>
        <taxon>Rhodocyclales</taxon>
        <taxon>Zoogloeaceae</taxon>
        <taxon>Zoogloea</taxon>
    </lineage>
</organism>
<evidence type="ECO:0000256" key="15">
    <source>
        <dbReference type="SAM" id="SignalP"/>
    </source>
</evidence>
<keyword evidence="4 13" id="KW-1134">Transmembrane beta strand</keyword>
<dbReference type="EMBL" id="JABBGA010000026">
    <property type="protein sequence ID" value="NML28388.1"/>
    <property type="molecule type" value="Genomic_DNA"/>
</dbReference>
<dbReference type="Proteomes" id="UP000580043">
    <property type="component" value="Unassembled WGS sequence"/>
</dbReference>
<evidence type="ECO:0000256" key="5">
    <source>
        <dbReference type="ARBA" id="ARBA00022496"/>
    </source>
</evidence>
<dbReference type="PANTHER" id="PTHR32552">
    <property type="entry name" value="FERRICHROME IRON RECEPTOR-RELATED"/>
    <property type="match status" value="1"/>
</dbReference>
<sequence>MPPRLNQPSLTPTPLSLALLAALAPLAGTASAADTSLTLNPVVITGSRAEAASFDLPAAIDVLDREQITAGQPRVNASEALLAVPGVVANNRQNYAQDLQISTRGFGARSAFGVRGVKLITDGIPASMPDGQGQAATFNLDVAERMEVLRGPFSAVYGNHSGGVIQLFTREPENRPSVEGGLAVGSYGTTKADLGAQGKAGGLGYVLSTSHFDTDGYRDHSAATRDQAFLKLTGKPDDVSKLSFVVNGLWQHNTQDPLGLSWNSYKSNPRGVDQAAIDYNTRKSIDHLQAGIAYERKFGSDLLQLSTYSGQRSVIQYQSIPRTVQANVRHSGGIIDFDRSFYGFGARYIAVREVAGGKLTTTVGADFDSSTDQRRGYENFVGTTLGVKGRLRRKETDTVESLDPYVQSEWASGNWAVTAGLRHSQVKFKVDDQYVVGVNGNDSGRRDYSKTTPVLGVVYKLNPAVNLYASAARGFETPTLNEMFYSGSGGSFNFGLNPSRSKHLEVGAKAFVGDASRVNLAVFQITTDDELVVDTAIGGRTSYKNAGKTQRQGVELSFDTAWRKDLTSRFAASYLRAIYDEGFRTGSANTLVAAGNLMPGIPRSTVFGDLAWKIRPGLSTAVEGVYRSKVYVEDTNTQTPAPSYAIANLRVTAEQRVGPWRFTEFARLDNLFDRQYVGSVVVGDTNGRYYEGAPGRNGMVGVNARYTW</sequence>
<dbReference type="Pfam" id="PF00593">
    <property type="entry name" value="TonB_dep_Rec_b-barrel"/>
    <property type="match status" value="1"/>
</dbReference>
<dbReference type="GO" id="GO:0009279">
    <property type="term" value="C:cell outer membrane"/>
    <property type="evidence" value="ECO:0007669"/>
    <property type="project" value="UniProtKB-SubCell"/>
</dbReference>
<evidence type="ECO:0000256" key="2">
    <source>
        <dbReference type="ARBA" id="ARBA00009810"/>
    </source>
</evidence>
<accession>A0A848G7Y9</accession>
<evidence type="ECO:0000256" key="14">
    <source>
        <dbReference type="RuleBase" id="RU003357"/>
    </source>
</evidence>
<evidence type="ECO:0000256" key="3">
    <source>
        <dbReference type="ARBA" id="ARBA00022448"/>
    </source>
</evidence>
<dbReference type="PANTHER" id="PTHR32552:SF81">
    <property type="entry name" value="TONB-DEPENDENT OUTER MEMBRANE RECEPTOR"/>
    <property type="match status" value="1"/>
</dbReference>
<feature type="domain" description="TonB-dependent receptor-like beta-barrel" evidence="16">
    <location>
        <begin position="250"/>
        <end position="652"/>
    </location>
</feature>
<dbReference type="InterPro" id="IPR039426">
    <property type="entry name" value="TonB-dep_rcpt-like"/>
</dbReference>
<evidence type="ECO:0000256" key="11">
    <source>
        <dbReference type="ARBA" id="ARBA00023170"/>
    </source>
</evidence>
<feature type="domain" description="TonB-dependent receptor plug" evidence="17">
    <location>
        <begin position="55"/>
        <end position="164"/>
    </location>
</feature>
<keyword evidence="8" id="KW-0406">Ion transport</keyword>
<dbReference type="PROSITE" id="PS52016">
    <property type="entry name" value="TONB_DEPENDENT_REC_3"/>
    <property type="match status" value="1"/>
</dbReference>
<reference evidence="18 19" key="1">
    <citation type="submission" date="2020-04" db="EMBL/GenBank/DDBJ databases">
        <title>Zoogloea sp. G-4-1-14 isolated from soil.</title>
        <authorList>
            <person name="Dahal R.H."/>
        </authorList>
    </citation>
    <scope>NUCLEOTIDE SEQUENCE [LARGE SCALE GENOMIC DNA]</scope>
    <source>
        <strain evidence="18 19">G-4-1-14</strain>
    </source>
</reference>
<evidence type="ECO:0000256" key="8">
    <source>
        <dbReference type="ARBA" id="ARBA00023065"/>
    </source>
</evidence>
<evidence type="ECO:0000256" key="13">
    <source>
        <dbReference type="PROSITE-ProRule" id="PRU01360"/>
    </source>
</evidence>
<feature type="signal peptide" evidence="15">
    <location>
        <begin position="1"/>
        <end position="32"/>
    </location>
</feature>
<evidence type="ECO:0000259" key="17">
    <source>
        <dbReference type="Pfam" id="PF07715"/>
    </source>
</evidence>
<evidence type="ECO:0000259" key="16">
    <source>
        <dbReference type="Pfam" id="PF00593"/>
    </source>
</evidence>
<dbReference type="Gene3D" id="2.40.170.20">
    <property type="entry name" value="TonB-dependent receptor, beta-barrel domain"/>
    <property type="match status" value="1"/>
</dbReference>
<dbReference type="InterPro" id="IPR000531">
    <property type="entry name" value="Beta-barrel_TonB"/>
</dbReference>
<dbReference type="Pfam" id="PF07715">
    <property type="entry name" value="Plug"/>
    <property type="match status" value="1"/>
</dbReference>
<evidence type="ECO:0000256" key="6">
    <source>
        <dbReference type="ARBA" id="ARBA00022692"/>
    </source>
</evidence>
<comment type="subcellular location">
    <subcellularLocation>
        <location evidence="1 13">Cell outer membrane</location>
        <topology evidence="1 13">Multi-pass membrane protein</topology>
    </subcellularLocation>
</comment>
<keyword evidence="5" id="KW-0410">Iron transport</keyword>
<keyword evidence="10 13" id="KW-0472">Membrane</keyword>
<comment type="similarity">
    <text evidence="2 13 14">Belongs to the TonB-dependent receptor family.</text>
</comment>
<feature type="chain" id="PRO_5032842607" evidence="15">
    <location>
        <begin position="33"/>
        <end position="708"/>
    </location>
</feature>
<keyword evidence="3 13" id="KW-0813">Transport</keyword>
<keyword evidence="11 18" id="KW-0675">Receptor</keyword>
<dbReference type="SUPFAM" id="SSF56935">
    <property type="entry name" value="Porins"/>
    <property type="match status" value="1"/>
</dbReference>
<proteinExistence type="inferred from homology"/>
<dbReference type="RefSeq" id="WP_169147915.1">
    <property type="nucleotide sequence ID" value="NZ_JABBGA010000026.1"/>
</dbReference>
<keyword evidence="15" id="KW-0732">Signal</keyword>
<evidence type="ECO:0000256" key="4">
    <source>
        <dbReference type="ARBA" id="ARBA00022452"/>
    </source>
</evidence>
<dbReference type="Gene3D" id="2.170.130.10">
    <property type="entry name" value="TonB-dependent receptor, plug domain"/>
    <property type="match status" value="1"/>
</dbReference>
<dbReference type="AlphaFoldDB" id="A0A848G7Y9"/>
<dbReference type="InterPro" id="IPR012910">
    <property type="entry name" value="Plug_dom"/>
</dbReference>
<keyword evidence="9 14" id="KW-0798">TonB box</keyword>
<keyword evidence="19" id="KW-1185">Reference proteome</keyword>
<dbReference type="InterPro" id="IPR037066">
    <property type="entry name" value="Plug_dom_sf"/>
</dbReference>
<gene>
    <name evidence="18" type="ORF">HHL15_21740</name>
</gene>